<evidence type="ECO:0000313" key="7">
    <source>
        <dbReference type="Proteomes" id="UP001255856"/>
    </source>
</evidence>
<feature type="domain" description="JmjN" evidence="4">
    <location>
        <begin position="69"/>
        <end position="110"/>
    </location>
</feature>
<evidence type="ECO:0000256" key="1">
    <source>
        <dbReference type="ARBA" id="ARBA00022723"/>
    </source>
</evidence>
<feature type="domain" description="JmjC" evidence="5">
    <location>
        <begin position="327"/>
        <end position="497"/>
    </location>
</feature>
<protein>
    <submittedName>
        <fullName evidence="6">Uncharacterized protein</fullName>
    </submittedName>
</protein>
<dbReference type="PROSITE" id="PS51184">
    <property type="entry name" value="JMJC"/>
    <property type="match status" value="1"/>
</dbReference>
<dbReference type="GO" id="GO:0000785">
    <property type="term" value="C:chromatin"/>
    <property type="evidence" value="ECO:0007669"/>
    <property type="project" value="TreeGrafter"/>
</dbReference>
<keyword evidence="1" id="KW-0479">Metal-binding</keyword>
<feature type="compositionally biased region" description="Low complexity" evidence="3">
    <location>
        <begin position="546"/>
        <end position="559"/>
    </location>
</feature>
<accession>A0AAD9IHB9</accession>
<feature type="region of interest" description="Disordered" evidence="3">
    <location>
        <begin position="223"/>
        <end position="244"/>
    </location>
</feature>
<dbReference type="Gene3D" id="2.60.120.650">
    <property type="entry name" value="Cupin"/>
    <property type="match status" value="1"/>
</dbReference>
<reference evidence="6" key="1">
    <citation type="submission" date="2021-01" db="EMBL/GenBank/DDBJ databases">
        <authorList>
            <person name="Eckstrom K.M.E."/>
        </authorList>
    </citation>
    <scope>NUCLEOTIDE SEQUENCE</scope>
    <source>
        <strain evidence="6">UVCC 0001</strain>
    </source>
</reference>
<dbReference type="GO" id="GO:0005634">
    <property type="term" value="C:nucleus"/>
    <property type="evidence" value="ECO:0007669"/>
    <property type="project" value="TreeGrafter"/>
</dbReference>
<evidence type="ECO:0000256" key="2">
    <source>
        <dbReference type="ARBA" id="ARBA00023004"/>
    </source>
</evidence>
<organism evidence="6 7">
    <name type="scientific">Prototheca wickerhamii</name>
    <dbReference type="NCBI Taxonomy" id="3111"/>
    <lineage>
        <taxon>Eukaryota</taxon>
        <taxon>Viridiplantae</taxon>
        <taxon>Chlorophyta</taxon>
        <taxon>core chlorophytes</taxon>
        <taxon>Trebouxiophyceae</taxon>
        <taxon>Chlorellales</taxon>
        <taxon>Chlorellaceae</taxon>
        <taxon>Prototheca</taxon>
    </lineage>
</organism>
<sequence>MVLFAKRNHEPPSDDSDWCSSGDELYGCAKCRYAWKGCANCRERRPAFVRPRGLRWRPAAGRPQSAPPVKTFYPTPEEFADPMAYISSITPEACRYGAAHIVPPPGEFDPPFALERGTTGASMESFRFSIRRQPTAKLSRRSPDRLAGAPGTGKHALRGRCAGGTCLMGAGDGERERDSDASSSGSEFGFPIASRTHTLRSFAAYADWARSLHFRGAPLVPGARQAAAQRRPPGAGAPRDPLPAPTLEQVEAEFWRVVEAPRPEDEALGSLYGQDLDSGLHGSGFPLPRWRRELLARALRERGQRGAAEAVLGDEPEPGEGAALADRWAEHPWNVNNMPRAASSVLALASSPDGEPITGVMVPWLYVGSALSAFSWHVEDHALYSVNFHHMGAEKVWYCVPPTATRALEDAMRDALPDLYAANPALVYGLVTMLSPAELQRRGVPVFRLVQRPGEFVVTMPNSYHSGFNAGFNCAEAVNFAPAPWLPFGTDILDKYRRSRKPSTFSHDSLLVALVRKGIDGAGEREAGGAAGEIRAPPRRPGRGALGSPAQPGAGSAPPAAIQPGTVCLAAGDLALRAAEERRRLLVGAAAPGAWAETLAVPRVDQATGEAPAPAGPKARKHKSPREKARTQASRTGPPLDTADADCIVCACDLWLSAAWSPALPDVLACPEHAPELARRAAEAAPDAGPRLVLLQRHVPEQLEALVARAASLYPGVTEAVRVASGRAARNEAERVKCVPCGPLYAPPPPPGSPRASLEPIGEQEEHAKAAIAATADIAATAGTAMTCDTGVLTEA</sequence>
<dbReference type="PROSITE" id="PS51183">
    <property type="entry name" value="JMJN"/>
    <property type="match status" value="1"/>
</dbReference>
<dbReference type="SMART" id="SM00545">
    <property type="entry name" value="JmjN"/>
    <property type="match status" value="1"/>
</dbReference>
<feature type="region of interest" description="Disordered" evidence="3">
    <location>
        <begin position="133"/>
        <end position="157"/>
    </location>
</feature>
<gene>
    <name evidence="6" type="ORF">QBZ16_003326</name>
</gene>
<name>A0AAD9IHB9_PROWI</name>
<dbReference type="SUPFAM" id="SSF51197">
    <property type="entry name" value="Clavaminate synthase-like"/>
    <property type="match status" value="1"/>
</dbReference>
<dbReference type="GO" id="GO:0010468">
    <property type="term" value="P:regulation of gene expression"/>
    <property type="evidence" value="ECO:0007669"/>
    <property type="project" value="TreeGrafter"/>
</dbReference>
<dbReference type="InterPro" id="IPR003349">
    <property type="entry name" value="JmjN"/>
</dbReference>
<keyword evidence="2" id="KW-0408">Iron</keyword>
<evidence type="ECO:0000256" key="3">
    <source>
        <dbReference type="SAM" id="MobiDB-lite"/>
    </source>
</evidence>
<feature type="region of interest" description="Disordered" evidence="3">
    <location>
        <begin position="523"/>
        <end position="559"/>
    </location>
</feature>
<dbReference type="AlphaFoldDB" id="A0AAD9IHB9"/>
<evidence type="ECO:0000259" key="4">
    <source>
        <dbReference type="PROSITE" id="PS51183"/>
    </source>
</evidence>
<dbReference type="GO" id="GO:0046872">
    <property type="term" value="F:metal ion binding"/>
    <property type="evidence" value="ECO:0007669"/>
    <property type="project" value="UniProtKB-KW"/>
</dbReference>
<proteinExistence type="predicted"/>
<dbReference type="Pfam" id="PF02375">
    <property type="entry name" value="JmjN"/>
    <property type="match status" value="1"/>
</dbReference>
<evidence type="ECO:0000259" key="5">
    <source>
        <dbReference type="PROSITE" id="PS51184"/>
    </source>
</evidence>
<dbReference type="SMART" id="SM00558">
    <property type="entry name" value="JmjC"/>
    <property type="match status" value="1"/>
</dbReference>
<feature type="region of interest" description="Disordered" evidence="3">
    <location>
        <begin position="607"/>
        <end position="639"/>
    </location>
</feature>
<dbReference type="PANTHER" id="PTHR10694">
    <property type="entry name" value="LYSINE-SPECIFIC DEMETHYLASE"/>
    <property type="match status" value="1"/>
</dbReference>
<dbReference type="Proteomes" id="UP001255856">
    <property type="component" value="Unassembled WGS sequence"/>
</dbReference>
<feature type="compositionally biased region" description="Low complexity" evidence="3">
    <location>
        <begin position="223"/>
        <end position="239"/>
    </location>
</feature>
<keyword evidence="7" id="KW-1185">Reference proteome</keyword>
<evidence type="ECO:0000313" key="6">
    <source>
        <dbReference type="EMBL" id="KAK2078486.1"/>
    </source>
</evidence>
<dbReference type="EMBL" id="JASFZW010000004">
    <property type="protein sequence ID" value="KAK2078486.1"/>
    <property type="molecule type" value="Genomic_DNA"/>
</dbReference>
<dbReference type="GO" id="GO:0141052">
    <property type="term" value="F:histone H3 demethylase activity"/>
    <property type="evidence" value="ECO:0007669"/>
    <property type="project" value="UniProtKB-ARBA"/>
</dbReference>
<dbReference type="InterPro" id="IPR003347">
    <property type="entry name" value="JmjC_dom"/>
</dbReference>
<dbReference type="Pfam" id="PF02373">
    <property type="entry name" value="JmjC"/>
    <property type="match status" value="1"/>
</dbReference>
<dbReference type="PANTHER" id="PTHR10694:SF33">
    <property type="entry name" value="LYSINE-SPECIFIC DEMETHYLASE 5"/>
    <property type="match status" value="1"/>
</dbReference>
<comment type="caution">
    <text evidence="6">The sequence shown here is derived from an EMBL/GenBank/DDBJ whole genome shotgun (WGS) entry which is preliminary data.</text>
</comment>